<accession>A0ABN7X9W0</accession>
<sequence length="43" mass="4529">WKSEFVSAFDLGKEAFPPCPRNPGGRASGPVERASVDLVAVLA</sequence>
<protein>
    <submittedName>
        <fullName evidence="1">4121_t:CDS:1</fullName>
    </submittedName>
</protein>
<organism evidence="1 2">
    <name type="scientific">Gigaspora margarita</name>
    <dbReference type="NCBI Taxonomy" id="4874"/>
    <lineage>
        <taxon>Eukaryota</taxon>
        <taxon>Fungi</taxon>
        <taxon>Fungi incertae sedis</taxon>
        <taxon>Mucoromycota</taxon>
        <taxon>Glomeromycotina</taxon>
        <taxon>Glomeromycetes</taxon>
        <taxon>Diversisporales</taxon>
        <taxon>Gigasporaceae</taxon>
        <taxon>Gigaspora</taxon>
    </lineage>
</organism>
<comment type="caution">
    <text evidence="1">The sequence shown here is derived from an EMBL/GenBank/DDBJ whole genome shotgun (WGS) entry which is preliminary data.</text>
</comment>
<evidence type="ECO:0000313" key="2">
    <source>
        <dbReference type="Proteomes" id="UP000789901"/>
    </source>
</evidence>
<evidence type="ECO:0000313" key="1">
    <source>
        <dbReference type="EMBL" id="CAG8849878.1"/>
    </source>
</evidence>
<feature type="non-terminal residue" evidence="1">
    <location>
        <position position="1"/>
    </location>
</feature>
<keyword evidence="2" id="KW-1185">Reference proteome</keyword>
<name>A0ABN7X9W0_GIGMA</name>
<proteinExistence type="predicted"/>
<reference evidence="1 2" key="1">
    <citation type="submission" date="2021-06" db="EMBL/GenBank/DDBJ databases">
        <authorList>
            <person name="Kallberg Y."/>
            <person name="Tangrot J."/>
            <person name="Rosling A."/>
        </authorList>
    </citation>
    <scope>NUCLEOTIDE SEQUENCE [LARGE SCALE GENOMIC DNA]</scope>
    <source>
        <strain evidence="1 2">120-4 pot B 10/14</strain>
    </source>
</reference>
<feature type="non-terminal residue" evidence="1">
    <location>
        <position position="43"/>
    </location>
</feature>
<gene>
    <name evidence="1" type="ORF">GMARGA_LOCUS39930</name>
</gene>
<dbReference type="EMBL" id="CAJVQB010098449">
    <property type="protein sequence ID" value="CAG8849878.1"/>
    <property type="molecule type" value="Genomic_DNA"/>
</dbReference>
<dbReference type="Proteomes" id="UP000789901">
    <property type="component" value="Unassembled WGS sequence"/>
</dbReference>